<keyword evidence="4" id="KW-1185">Reference proteome</keyword>
<dbReference type="PROSITE" id="PS50172">
    <property type="entry name" value="BRCT"/>
    <property type="match status" value="1"/>
</dbReference>
<feature type="domain" description="BRCT" evidence="2">
    <location>
        <begin position="134"/>
        <end position="227"/>
    </location>
</feature>
<dbReference type="InterPro" id="IPR001357">
    <property type="entry name" value="BRCT_dom"/>
</dbReference>
<sequence>MERYFSVTKSRTTHDTGGNDKSATKDDSSRVPTSRSDTRYKPYTANKEARNKKSQSLPEDVTPSASTVTKLLLKTLGDEANPITHSDIGLRSDHVVSMAGGHQHSEERRHRIYNEERTRKLAAQSEEAKSASGSGNGLLRSVKVYINGFLAGTTDIEMKRIVTEAGGLILPTASGATHILTSQPLSGSKTQKILTKKSRAPVHVVKPEWVFDSIKAGKRRSERPYLVITNTTTNKLHEMWQK</sequence>
<evidence type="ECO:0000313" key="3">
    <source>
        <dbReference type="EMBL" id="KAL0577071.1"/>
    </source>
</evidence>
<reference evidence="3 4" key="1">
    <citation type="submission" date="2024-02" db="EMBL/GenBank/DDBJ databases">
        <title>A draft genome for the cacao thread blight pathogen Marasmius crinis-equi.</title>
        <authorList>
            <person name="Cohen S.P."/>
            <person name="Baruah I.K."/>
            <person name="Amoako-Attah I."/>
            <person name="Bukari Y."/>
            <person name="Meinhardt L.W."/>
            <person name="Bailey B.A."/>
        </authorList>
    </citation>
    <scope>NUCLEOTIDE SEQUENCE [LARGE SCALE GENOMIC DNA]</scope>
    <source>
        <strain evidence="3 4">GH-76</strain>
    </source>
</reference>
<comment type="caution">
    <text evidence="3">The sequence shown here is derived from an EMBL/GenBank/DDBJ whole genome shotgun (WGS) entry which is preliminary data.</text>
</comment>
<feature type="compositionally biased region" description="Basic and acidic residues" evidence="1">
    <location>
        <begin position="12"/>
        <end position="29"/>
    </location>
</feature>
<evidence type="ECO:0000313" key="4">
    <source>
        <dbReference type="Proteomes" id="UP001465976"/>
    </source>
</evidence>
<accession>A0ABR3FNV9</accession>
<dbReference type="SMART" id="SM00292">
    <property type="entry name" value="BRCT"/>
    <property type="match status" value="1"/>
</dbReference>
<name>A0ABR3FNV9_9AGAR</name>
<dbReference type="Pfam" id="PF16589">
    <property type="entry name" value="BRCT_2"/>
    <property type="match status" value="1"/>
</dbReference>
<gene>
    <name evidence="3" type="ORF">V5O48_004914</name>
</gene>
<dbReference type="PANTHER" id="PTHR45990">
    <property type="entry name" value="DNA REPAIR PROTEIN REV1"/>
    <property type="match status" value="1"/>
</dbReference>
<evidence type="ECO:0000259" key="2">
    <source>
        <dbReference type="PROSITE" id="PS50172"/>
    </source>
</evidence>
<organism evidence="3 4">
    <name type="scientific">Marasmius crinis-equi</name>
    <dbReference type="NCBI Taxonomy" id="585013"/>
    <lineage>
        <taxon>Eukaryota</taxon>
        <taxon>Fungi</taxon>
        <taxon>Dikarya</taxon>
        <taxon>Basidiomycota</taxon>
        <taxon>Agaricomycotina</taxon>
        <taxon>Agaricomycetes</taxon>
        <taxon>Agaricomycetidae</taxon>
        <taxon>Agaricales</taxon>
        <taxon>Marasmiineae</taxon>
        <taxon>Marasmiaceae</taxon>
        <taxon>Marasmius</taxon>
    </lineage>
</organism>
<feature type="region of interest" description="Disordered" evidence="1">
    <location>
        <begin position="1"/>
        <end position="65"/>
    </location>
</feature>
<dbReference type="EMBL" id="JBAHYK010000180">
    <property type="protein sequence ID" value="KAL0577071.1"/>
    <property type="molecule type" value="Genomic_DNA"/>
</dbReference>
<protein>
    <recommendedName>
        <fullName evidence="2">BRCT domain-containing protein</fullName>
    </recommendedName>
</protein>
<dbReference type="PANTHER" id="PTHR45990:SF1">
    <property type="entry name" value="DNA REPAIR PROTEIN REV1"/>
    <property type="match status" value="1"/>
</dbReference>
<dbReference type="Gene3D" id="3.40.50.10190">
    <property type="entry name" value="BRCT domain"/>
    <property type="match status" value="1"/>
</dbReference>
<dbReference type="SUPFAM" id="SSF52113">
    <property type="entry name" value="BRCT domain"/>
    <property type="match status" value="1"/>
</dbReference>
<dbReference type="InterPro" id="IPR036420">
    <property type="entry name" value="BRCT_dom_sf"/>
</dbReference>
<proteinExistence type="predicted"/>
<evidence type="ECO:0000256" key="1">
    <source>
        <dbReference type="SAM" id="MobiDB-lite"/>
    </source>
</evidence>
<dbReference type="Proteomes" id="UP001465976">
    <property type="component" value="Unassembled WGS sequence"/>
</dbReference>